<dbReference type="InterPro" id="IPR010836">
    <property type="entry name" value="SapC"/>
</dbReference>
<comment type="caution">
    <text evidence="1">The sequence shown here is derived from an EMBL/GenBank/DDBJ whole genome shotgun (WGS) entry which is preliminary data.</text>
</comment>
<name>A0A4R1HFA2_9GAMM</name>
<proteinExistence type="predicted"/>
<keyword evidence="2" id="KW-1185">Reference proteome</keyword>
<dbReference type="AlphaFoldDB" id="A0A4R1HFA2"/>
<dbReference type="OrthoDB" id="9806524at2"/>
<dbReference type="EMBL" id="SMFX01000001">
    <property type="protein sequence ID" value="TCK19015.1"/>
    <property type="molecule type" value="Genomic_DNA"/>
</dbReference>
<protein>
    <submittedName>
        <fullName evidence="1">SapC protein</fullName>
    </submittedName>
</protein>
<dbReference type="Pfam" id="PF07277">
    <property type="entry name" value="SapC"/>
    <property type="match status" value="1"/>
</dbReference>
<dbReference type="Proteomes" id="UP000295707">
    <property type="component" value="Unassembled WGS sequence"/>
</dbReference>
<organism evidence="1 2">
    <name type="scientific">Thiogranum longum</name>
    <dbReference type="NCBI Taxonomy" id="1537524"/>
    <lineage>
        <taxon>Bacteria</taxon>
        <taxon>Pseudomonadati</taxon>
        <taxon>Pseudomonadota</taxon>
        <taxon>Gammaproteobacteria</taxon>
        <taxon>Chromatiales</taxon>
        <taxon>Ectothiorhodospiraceae</taxon>
        <taxon>Thiogranum</taxon>
    </lineage>
</organism>
<evidence type="ECO:0000313" key="2">
    <source>
        <dbReference type="Proteomes" id="UP000295707"/>
    </source>
</evidence>
<sequence>MSTDKHQYQLYKNIVPLTREDHGHLYIERLDNFNYTRNINTVYVFCMEFMRVAKEYPIVFSVSSDEIYPVAMLGLQNGRNEFLDEKARWLGEYVPCYVRRYPFILMRNDDGGFYIGIDNDYAGLNKRGRGVPLFGTIDDGPMLTEVKDFCRKFQTHIDRTSQFCKRMQELDLLVPLRAPDSEIAGKVDFDGYAVVERQRIWDLDDDVLLDLMKSDTMELLYMHLFSIGLLHTFKERYL</sequence>
<reference evidence="1 2" key="1">
    <citation type="submission" date="2019-03" db="EMBL/GenBank/DDBJ databases">
        <title>Genomic Encyclopedia of Type Strains, Phase IV (KMG-IV): sequencing the most valuable type-strain genomes for metagenomic binning, comparative biology and taxonomic classification.</title>
        <authorList>
            <person name="Goeker M."/>
        </authorList>
    </citation>
    <scope>NUCLEOTIDE SEQUENCE [LARGE SCALE GENOMIC DNA]</scope>
    <source>
        <strain evidence="1 2">DSM 19610</strain>
    </source>
</reference>
<dbReference type="RefSeq" id="WP_132973318.1">
    <property type="nucleotide sequence ID" value="NZ_SMFX01000001.1"/>
</dbReference>
<evidence type="ECO:0000313" key="1">
    <source>
        <dbReference type="EMBL" id="TCK19015.1"/>
    </source>
</evidence>
<gene>
    <name evidence="1" type="ORF">DFR30_2307</name>
</gene>
<accession>A0A4R1HFA2</accession>